<evidence type="ECO:0000256" key="1">
    <source>
        <dbReference type="SAM" id="MobiDB-lite"/>
    </source>
</evidence>
<evidence type="ECO:0000313" key="2">
    <source>
        <dbReference type="EMBL" id="OWF52935.1"/>
    </source>
</evidence>
<dbReference type="Proteomes" id="UP000242188">
    <property type="component" value="Unassembled WGS sequence"/>
</dbReference>
<dbReference type="EMBL" id="NEDP02001613">
    <property type="protein sequence ID" value="OWF52935.1"/>
    <property type="molecule type" value="Genomic_DNA"/>
</dbReference>
<keyword evidence="2" id="KW-0346">Stress response</keyword>
<dbReference type="Gene3D" id="3.30.420.40">
    <property type="match status" value="1"/>
</dbReference>
<protein>
    <submittedName>
        <fullName evidence="2">Heat shock 70 kDa protein 12B</fullName>
    </submittedName>
</protein>
<organism evidence="2 3">
    <name type="scientific">Mizuhopecten yessoensis</name>
    <name type="common">Japanese scallop</name>
    <name type="synonym">Patinopecten yessoensis</name>
    <dbReference type="NCBI Taxonomy" id="6573"/>
    <lineage>
        <taxon>Eukaryota</taxon>
        <taxon>Metazoa</taxon>
        <taxon>Spiralia</taxon>
        <taxon>Lophotrochozoa</taxon>
        <taxon>Mollusca</taxon>
        <taxon>Bivalvia</taxon>
        <taxon>Autobranchia</taxon>
        <taxon>Pteriomorphia</taxon>
        <taxon>Pectinida</taxon>
        <taxon>Pectinoidea</taxon>
        <taxon>Pectinidae</taxon>
        <taxon>Mizuhopecten</taxon>
    </lineage>
</organism>
<feature type="region of interest" description="Disordered" evidence="1">
    <location>
        <begin position="1"/>
        <end position="22"/>
    </location>
</feature>
<dbReference type="STRING" id="6573.A0A210QW33"/>
<reference evidence="2 3" key="1">
    <citation type="journal article" date="2017" name="Nat. Ecol. Evol.">
        <title>Scallop genome provides insights into evolution of bilaterian karyotype and development.</title>
        <authorList>
            <person name="Wang S."/>
            <person name="Zhang J."/>
            <person name="Jiao W."/>
            <person name="Li J."/>
            <person name="Xun X."/>
            <person name="Sun Y."/>
            <person name="Guo X."/>
            <person name="Huan P."/>
            <person name="Dong B."/>
            <person name="Zhang L."/>
            <person name="Hu X."/>
            <person name="Sun X."/>
            <person name="Wang J."/>
            <person name="Zhao C."/>
            <person name="Wang Y."/>
            <person name="Wang D."/>
            <person name="Huang X."/>
            <person name="Wang R."/>
            <person name="Lv J."/>
            <person name="Li Y."/>
            <person name="Zhang Z."/>
            <person name="Liu B."/>
            <person name="Lu W."/>
            <person name="Hui Y."/>
            <person name="Liang J."/>
            <person name="Zhou Z."/>
            <person name="Hou R."/>
            <person name="Li X."/>
            <person name="Liu Y."/>
            <person name="Li H."/>
            <person name="Ning X."/>
            <person name="Lin Y."/>
            <person name="Zhao L."/>
            <person name="Xing Q."/>
            <person name="Dou J."/>
            <person name="Li Y."/>
            <person name="Mao J."/>
            <person name="Guo H."/>
            <person name="Dou H."/>
            <person name="Li T."/>
            <person name="Mu C."/>
            <person name="Jiang W."/>
            <person name="Fu Q."/>
            <person name="Fu X."/>
            <person name="Miao Y."/>
            <person name="Liu J."/>
            <person name="Yu Q."/>
            <person name="Li R."/>
            <person name="Liao H."/>
            <person name="Li X."/>
            <person name="Kong Y."/>
            <person name="Jiang Z."/>
            <person name="Chourrout D."/>
            <person name="Li R."/>
            <person name="Bao Z."/>
        </authorList>
    </citation>
    <scope>NUCLEOTIDE SEQUENCE [LARGE SCALE GENOMIC DNA]</scope>
    <source>
        <strain evidence="2 3">PY_sf001</strain>
    </source>
</reference>
<keyword evidence="3" id="KW-1185">Reference proteome</keyword>
<evidence type="ECO:0000313" key="3">
    <source>
        <dbReference type="Proteomes" id="UP000242188"/>
    </source>
</evidence>
<sequence>MASNTVVSSDDDNEDNTMDGIDQQTSSLAGTLEPFLVAAIDFGTTYSGIAHSFKHDFKRDPLKIHCHQKLAKSGKAFPSLKMPTTLLLDPDEGFVAFGYEAEETYSELVDSNAHFGWHYFKHFKMNLHKPKVKLSRDTMLKDDQDQEVLALTVFSESIKYFKEMLHQSFKNAAIKPTDDTITWVLTVPAIWDNNAKQFMREAAVKVVQQISL</sequence>
<dbReference type="AlphaFoldDB" id="A0A210QW33"/>
<gene>
    <name evidence="2" type="ORF">KP79_PYT12928</name>
</gene>
<dbReference type="PANTHER" id="PTHR14187">
    <property type="entry name" value="ALPHA KINASE/ELONGATION FACTOR 2 KINASE"/>
    <property type="match status" value="1"/>
</dbReference>
<name>A0A210QW33_MIZYE</name>
<comment type="caution">
    <text evidence="2">The sequence shown here is derived from an EMBL/GenBank/DDBJ whole genome shotgun (WGS) entry which is preliminary data.</text>
</comment>
<dbReference type="PANTHER" id="PTHR14187:SF5">
    <property type="entry name" value="HEAT SHOCK 70 KDA PROTEIN 12A"/>
    <property type="match status" value="1"/>
</dbReference>
<dbReference type="SUPFAM" id="SSF53067">
    <property type="entry name" value="Actin-like ATPase domain"/>
    <property type="match status" value="1"/>
</dbReference>
<accession>A0A210QW33</accession>
<dbReference type="OrthoDB" id="6117866at2759"/>
<proteinExistence type="predicted"/>
<dbReference type="InterPro" id="IPR043129">
    <property type="entry name" value="ATPase_NBD"/>
</dbReference>